<comment type="caution">
    <text evidence="7">The sequence shown here is derived from an EMBL/GenBank/DDBJ whole genome shotgun (WGS) entry which is preliminary data.</text>
</comment>
<dbReference type="PROSITE" id="PS50067">
    <property type="entry name" value="KINESIN_MOTOR_2"/>
    <property type="match status" value="1"/>
</dbReference>
<name>A0ABP0JFD8_9DINO</name>
<gene>
    <name evidence="7" type="ORF">CCMP2556_LOCUS11146</name>
</gene>
<dbReference type="PANTHER" id="PTHR47968">
    <property type="entry name" value="CENTROMERE PROTEIN E"/>
    <property type="match status" value="1"/>
</dbReference>
<dbReference type="InterPro" id="IPR027417">
    <property type="entry name" value="P-loop_NTPase"/>
</dbReference>
<feature type="coiled-coil region" evidence="5">
    <location>
        <begin position="811"/>
        <end position="876"/>
    </location>
</feature>
<dbReference type="PANTHER" id="PTHR47968:SF36">
    <property type="entry name" value="KINESIN HEAVY CHAIN ISOFORM X1"/>
    <property type="match status" value="1"/>
</dbReference>
<dbReference type="SUPFAM" id="SSF52540">
    <property type="entry name" value="P-loop containing nucleoside triphosphate hydrolases"/>
    <property type="match status" value="1"/>
</dbReference>
<dbReference type="Proteomes" id="UP001642484">
    <property type="component" value="Unassembled WGS sequence"/>
</dbReference>
<proteinExistence type="inferred from homology"/>
<keyword evidence="3 4" id="KW-0505">Motor protein</keyword>
<dbReference type="InterPro" id="IPR036961">
    <property type="entry name" value="Kinesin_motor_dom_sf"/>
</dbReference>
<comment type="similarity">
    <text evidence="4">Belongs to the TRAFAC class myosin-kinesin ATPase superfamily. Kinesin family.</text>
</comment>
<evidence type="ECO:0000256" key="4">
    <source>
        <dbReference type="PROSITE-ProRule" id="PRU00283"/>
    </source>
</evidence>
<dbReference type="Pfam" id="PF00225">
    <property type="entry name" value="Kinesin"/>
    <property type="match status" value="1"/>
</dbReference>
<evidence type="ECO:0000259" key="6">
    <source>
        <dbReference type="PROSITE" id="PS50067"/>
    </source>
</evidence>
<evidence type="ECO:0000256" key="3">
    <source>
        <dbReference type="ARBA" id="ARBA00023175"/>
    </source>
</evidence>
<evidence type="ECO:0000256" key="5">
    <source>
        <dbReference type="SAM" id="Coils"/>
    </source>
</evidence>
<evidence type="ECO:0000313" key="8">
    <source>
        <dbReference type="Proteomes" id="UP001642484"/>
    </source>
</evidence>
<feature type="binding site" evidence="4">
    <location>
        <begin position="98"/>
        <end position="105"/>
    </location>
    <ligand>
        <name>ATP</name>
        <dbReference type="ChEBI" id="CHEBI:30616"/>
    </ligand>
</feature>
<dbReference type="SMART" id="SM00129">
    <property type="entry name" value="KISc"/>
    <property type="match status" value="1"/>
</dbReference>
<feature type="coiled-coil region" evidence="5">
    <location>
        <begin position="370"/>
        <end position="420"/>
    </location>
</feature>
<keyword evidence="8" id="KW-1185">Reference proteome</keyword>
<evidence type="ECO:0000313" key="7">
    <source>
        <dbReference type="EMBL" id="CAK9013137.1"/>
    </source>
</evidence>
<dbReference type="EMBL" id="CAXAMN010005280">
    <property type="protein sequence ID" value="CAK9013137.1"/>
    <property type="molecule type" value="Genomic_DNA"/>
</dbReference>
<dbReference type="Gene3D" id="2.60.200.20">
    <property type="match status" value="1"/>
</dbReference>
<evidence type="ECO:0000256" key="1">
    <source>
        <dbReference type="ARBA" id="ARBA00022701"/>
    </source>
</evidence>
<sequence>MTDKEAVCVGVRLRPFVAYEQGQQQCLTISGNVVHVDPNVAEQSQKAKVSEFAFDCAMDSTDPDAPDYVSQDRCYDLMAKRMVDHVLGGYFSCLFCYGQTGTGKTTTIMGKVEPVSKQGLLLRLMNDLFSEMTALQDEGLEVHCKVQMLEVYNEKVRDLLVPMNGNSKDGKSRHHPEVHVHPKLGVYVKGVADEPVDSFENCVQLIEYGNTMKTVAATAMNAKSSRAHTIFKLMVEKRGGSDNTIVTSEAFFVDLAGRENEKTTKVSGERLVELTFINQSLMWLASCIQALAKPETRKSMVPGAGTGNLMSRFRNSKLTLLLSNALSGNSKTSMIGTLSPALANFEESYSTLTFASTVKNIKIKAKPASAVDKDALVKSLQEELQALKEQLAASEEKVHADALTDKLEATEALMERYRKGWEEAQTEAKRLMSQRGADLEKLGAPRWSWAMHSVLAAKREDSKRIPHLVNYSDDPYMRGRLTFHPSEVGREYSLGFNPKACDFLVPHGLGIQEVTCFIQRDNTGRLFLRPAANTETSSGSSMSGSEEEWQPCGKASAVAYIEVNGQRLQEASAVELQHLDRVVLGRSVMLYAFVRPGTSIHDLPADRLPAARPSQQELLILEILGKERAEEPGQRQMALKFMADLKKNNLDTDGATSVQEFLLMARKAAQMVEEANQITAEVKPGGQTNLKFELCAIAPILALGYGRSCCPELSVRLVRHISPSQAKARASATSARRASLHSSEILLEQFASGTGSGGSTDSEVLYNWTFEKFCSRLQIMQEVWQAHSQDPDNFDLDEFNHPWSEQGPSELAELRQRYDSLRDSIVSAGNARSSYVSHQQALPALGVHFRRPNERLEEENQRLRQQVSELSSVLRNSYAGSHGMHTSQPAVHALAPPQGQSEVPSSLKGILDLSKTNLLLVLDLFDTLSRLSNSMLNASAACLQTTPDSTAVDEARQRLAEASEDLAAFFAETSPNLGAFPHLGAEPIGVDRLQTHIGRQPCPAASPSLPEPRAQSSAHVLQQFALSTSVTGPMRPIGPTTHSAESPHAVIVGGFPKVQGAYFFPASDVSDRRHPIQSQVRQIRNENRSDLAPAVPAEGRALGVFHSN</sequence>
<keyword evidence="4" id="KW-0547">Nucleotide-binding</keyword>
<dbReference type="Gene3D" id="3.40.850.10">
    <property type="entry name" value="Kinesin motor domain"/>
    <property type="match status" value="1"/>
</dbReference>
<evidence type="ECO:0000256" key="2">
    <source>
        <dbReference type="ARBA" id="ARBA00023054"/>
    </source>
</evidence>
<dbReference type="InterPro" id="IPR001752">
    <property type="entry name" value="Kinesin_motor_dom"/>
</dbReference>
<keyword evidence="4" id="KW-0067">ATP-binding</keyword>
<protein>
    <recommendedName>
        <fullName evidence="6">Kinesin motor domain-containing protein</fullName>
    </recommendedName>
</protein>
<feature type="domain" description="Kinesin motor" evidence="6">
    <location>
        <begin position="6"/>
        <end position="361"/>
    </location>
</feature>
<keyword evidence="2 5" id="KW-0175">Coiled coil</keyword>
<reference evidence="7 8" key="1">
    <citation type="submission" date="2024-02" db="EMBL/GenBank/DDBJ databases">
        <authorList>
            <person name="Chen Y."/>
            <person name="Shah S."/>
            <person name="Dougan E. K."/>
            <person name="Thang M."/>
            <person name="Chan C."/>
        </authorList>
    </citation>
    <scope>NUCLEOTIDE SEQUENCE [LARGE SCALE GENOMIC DNA]</scope>
</reference>
<accession>A0ABP0JFD8</accession>
<keyword evidence="1" id="KW-0493">Microtubule</keyword>
<organism evidence="7 8">
    <name type="scientific">Durusdinium trenchii</name>
    <dbReference type="NCBI Taxonomy" id="1381693"/>
    <lineage>
        <taxon>Eukaryota</taxon>
        <taxon>Sar</taxon>
        <taxon>Alveolata</taxon>
        <taxon>Dinophyceae</taxon>
        <taxon>Suessiales</taxon>
        <taxon>Symbiodiniaceae</taxon>
        <taxon>Durusdinium</taxon>
    </lineage>
</organism>
<dbReference type="InterPro" id="IPR027640">
    <property type="entry name" value="Kinesin-like_fam"/>
</dbReference>
<dbReference type="PRINTS" id="PR00380">
    <property type="entry name" value="KINESINHEAVY"/>
</dbReference>